<feature type="non-terminal residue" evidence="2">
    <location>
        <position position="790"/>
    </location>
</feature>
<comment type="caution">
    <text evidence="2">The sequence shown here is derived from an EMBL/GenBank/DDBJ whole genome shotgun (WGS) entry which is preliminary data.</text>
</comment>
<evidence type="ECO:0000256" key="1">
    <source>
        <dbReference type="SAM" id="MobiDB-lite"/>
    </source>
</evidence>
<protein>
    <submittedName>
        <fullName evidence="2">Uncharacterized protein</fullName>
    </submittedName>
</protein>
<evidence type="ECO:0000313" key="2">
    <source>
        <dbReference type="EMBL" id="HHH14118.1"/>
    </source>
</evidence>
<organism evidence="2">
    <name type="scientific">candidate division WWE3 bacterium</name>
    <dbReference type="NCBI Taxonomy" id="2053526"/>
    <lineage>
        <taxon>Bacteria</taxon>
        <taxon>Katanobacteria</taxon>
    </lineage>
</organism>
<feature type="region of interest" description="Disordered" evidence="1">
    <location>
        <begin position="1"/>
        <end position="22"/>
    </location>
</feature>
<name>A0A7V5MIH8_UNCKA</name>
<accession>A0A7V5MIH8</accession>
<gene>
    <name evidence="2" type="ORF">ENJ78_00230</name>
</gene>
<dbReference type="Proteomes" id="UP000886106">
    <property type="component" value="Unassembled WGS sequence"/>
</dbReference>
<proteinExistence type="predicted"/>
<dbReference type="AlphaFoldDB" id="A0A7V5MIH8"/>
<sequence>MPPPKGPGRRMKPGPKIQQSAQLPIPDEAVENLLKEVLDGKDLEQFEQLPKKVKEEIIGHFKDALFKVTVKKFRPGVLGAEPEDLAGVFVSLSLNPSDLTSSAYYKKWAIGLLQNLTKISDFEIVQEAKLIGAAMAGETYNGRNPFKEVFGKEPLLDKKPVSYYEFDPRQIDRNNPRGTLRRATTLGGGVYYVTAPLRRTLPSRNGRPPAQVDLTSYEAFATSVAGFVQKSQAFTARPGALQAVYESFVNLVEEEIGTGGYGNLAPNNYLQGLRQTLVAEANNPVAQDFLRVPRHIEALLGKSKITKRSKKVNLRLSDLVGRQISTSAELRLRLKHLQTGRGGVDELTRFLLRDDNWKKLGFSSVNAVQALRSLKGQKELGDVSAALFTATYKGKLAMPFRPYSGGKIVPQLDSVSRSDLLLYRELVDSLNEQVNKVREAVLKHQISFVDTRFEDIVGLAVRRAPEEIKEQVKKDLENAGGYFKFVQARANQIIIGEFISAIESGNVWQVYFYYQKYNEHINKALGKVVPFYNTLVNIPIGKYKVGDIFTIESSIRDKVATSIGLTSAGYIESETPVLAKLLPFLTLNHVYLSKEGFKQVKENPASFFATLENERAAFGKSFTLFPGKTFSTLSEKYNQFKRSGPFSNIGRGVINIYAKDFEHAPHVLKVFEKLVAHDRSLVSGEAVHTLFASLYQTYKSGDPRVFNDLVTAFFGDVLSPAEIEAFLPSLRSILENFKKYEAKGLDPLDMFSTLIVHVKGNFIKGDSIKKYMGVLNGISKKINYAQTWVF</sequence>
<reference evidence="2" key="1">
    <citation type="journal article" date="2020" name="mSystems">
        <title>Genome- and Community-Level Interaction Insights into Carbon Utilization and Element Cycling Functions of Hydrothermarchaeota in Hydrothermal Sediment.</title>
        <authorList>
            <person name="Zhou Z."/>
            <person name="Liu Y."/>
            <person name="Xu W."/>
            <person name="Pan J."/>
            <person name="Luo Z.H."/>
            <person name="Li M."/>
        </authorList>
    </citation>
    <scope>NUCLEOTIDE SEQUENCE [LARGE SCALE GENOMIC DNA]</scope>
    <source>
        <strain evidence="2">HyVt-517</strain>
    </source>
</reference>
<dbReference type="EMBL" id="DRNS01000017">
    <property type="protein sequence ID" value="HHH14118.1"/>
    <property type="molecule type" value="Genomic_DNA"/>
</dbReference>